<dbReference type="Proteomes" id="UP000800093">
    <property type="component" value="Unassembled WGS sequence"/>
</dbReference>
<evidence type="ECO:0000313" key="2">
    <source>
        <dbReference type="EMBL" id="KAF2260025.1"/>
    </source>
</evidence>
<comment type="caution">
    <text evidence="2">The sequence shown here is derived from an EMBL/GenBank/DDBJ whole genome shotgun (WGS) entry which is preliminary data.</text>
</comment>
<sequence>MSREYGGQDLNELAKQAERELNSKAAKQGHDGNISANHASGIASDSTLESGVDESVRGKFPGSSVIYGSGASGAGDNREIPLSEGGDLDPRTGKPYKARDFEGLGGPEDKNRLYTDAKPGNDDVRGNIRQGGNTVKPAGSMSGNLKK</sequence>
<feature type="compositionally biased region" description="Basic and acidic residues" evidence="1">
    <location>
        <begin position="88"/>
        <end position="126"/>
    </location>
</feature>
<proteinExistence type="predicted"/>
<dbReference type="AlphaFoldDB" id="A0A9P4MWC0"/>
<name>A0A9P4MWC0_9PLEO</name>
<protein>
    <submittedName>
        <fullName evidence="2">Uncharacterized protein</fullName>
    </submittedName>
</protein>
<reference evidence="3" key="1">
    <citation type="journal article" date="2020" name="Stud. Mycol.">
        <title>101 Dothideomycetes genomes: A test case for predicting lifestyles and emergence of pathogens.</title>
        <authorList>
            <person name="Haridas S."/>
            <person name="Albert R."/>
            <person name="Binder M."/>
            <person name="Bloem J."/>
            <person name="LaButti K."/>
            <person name="Salamov A."/>
            <person name="Andreopoulos B."/>
            <person name="Baker S."/>
            <person name="Barry K."/>
            <person name="Bills G."/>
            <person name="Bluhm B."/>
            <person name="Cannon C."/>
            <person name="Castanera R."/>
            <person name="Culley D."/>
            <person name="Daum C."/>
            <person name="Ezra D."/>
            <person name="Gonzalez J."/>
            <person name="Henrissat B."/>
            <person name="Kuo A."/>
            <person name="Liang C."/>
            <person name="Lipzen A."/>
            <person name="Lutzoni F."/>
            <person name="Magnuson J."/>
            <person name="Mondo S."/>
            <person name="Nolan M."/>
            <person name="Ohm R."/>
            <person name="Pangilinan J."/>
            <person name="Park H.-J."/>
            <person name="Ramirez L."/>
            <person name="Alfaro M."/>
            <person name="Sun H."/>
            <person name="Tritt A."/>
            <person name="Yoshinaga Y."/>
            <person name="Zwiers L.-H."/>
            <person name="Turgeon B."/>
            <person name="Goodwin S."/>
            <person name="Spatafora J."/>
            <person name="Crous P."/>
            <person name="Grigoriev I."/>
        </authorList>
    </citation>
    <scope>NUCLEOTIDE SEQUENCE [LARGE SCALE GENOMIC DNA]</scope>
    <source>
        <strain evidence="3">CBS 304.66</strain>
    </source>
</reference>
<organism evidence="2 3">
    <name type="scientific">Lojkania enalia</name>
    <dbReference type="NCBI Taxonomy" id="147567"/>
    <lineage>
        <taxon>Eukaryota</taxon>
        <taxon>Fungi</taxon>
        <taxon>Dikarya</taxon>
        <taxon>Ascomycota</taxon>
        <taxon>Pezizomycotina</taxon>
        <taxon>Dothideomycetes</taxon>
        <taxon>Pleosporomycetidae</taxon>
        <taxon>Pleosporales</taxon>
        <taxon>Pleosporales incertae sedis</taxon>
        <taxon>Lojkania</taxon>
    </lineage>
</organism>
<feature type="compositionally biased region" description="Polar residues" evidence="1">
    <location>
        <begin position="34"/>
        <end position="49"/>
    </location>
</feature>
<feature type="region of interest" description="Disordered" evidence="1">
    <location>
        <begin position="1"/>
        <end position="147"/>
    </location>
</feature>
<gene>
    <name evidence="2" type="ORF">CC78DRAFT_536645</name>
</gene>
<evidence type="ECO:0000313" key="3">
    <source>
        <dbReference type="Proteomes" id="UP000800093"/>
    </source>
</evidence>
<keyword evidence="3" id="KW-1185">Reference proteome</keyword>
<evidence type="ECO:0000256" key="1">
    <source>
        <dbReference type="SAM" id="MobiDB-lite"/>
    </source>
</evidence>
<accession>A0A9P4MWC0</accession>
<dbReference type="OrthoDB" id="3359339at2759"/>
<dbReference type="EMBL" id="ML986690">
    <property type="protein sequence ID" value="KAF2260025.1"/>
    <property type="molecule type" value="Genomic_DNA"/>
</dbReference>